<evidence type="ECO:0000259" key="5">
    <source>
        <dbReference type="Pfam" id="PF26168"/>
    </source>
</evidence>
<dbReference type="EMBL" id="KZ662819">
    <property type="protein sequence ID" value="PPS18651.1"/>
    <property type="molecule type" value="Genomic_DNA"/>
</dbReference>
<evidence type="ECO:0000256" key="3">
    <source>
        <dbReference type="RuleBase" id="RU003718"/>
    </source>
</evidence>
<dbReference type="GO" id="GO:0008194">
    <property type="term" value="F:UDP-glycosyltransferase activity"/>
    <property type="evidence" value="ECO:0007669"/>
    <property type="project" value="InterPro"/>
</dbReference>
<comment type="similarity">
    <text evidence="1 3">Belongs to the UDP-glycosyltransferase family.</text>
</comment>
<evidence type="ECO:0000313" key="7">
    <source>
        <dbReference type="EMBL" id="PPS18651.1"/>
    </source>
</evidence>
<keyword evidence="2 3" id="KW-0808">Transferase</keyword>
<dbReference type="PANTHER" id="PTHR48044:SF29">
    <property type="entry name" value="GLYCOSYLTRANSFERASE"/>
    <property type="match status" value="1"/>
</dbReference>
<evidence type="ECO:0000256" key="4">
    <source>
        <dbReference type="RuleBase" id="RU362057"/>
    </source>
</evidence>
<dbReference type="Pfam" id="PF26168">
    <property type="entry name" value="Glyco_transf_N"/>
    <property type="match status" value="1"/>
</dbReference>
<keyword evidence="3" id="KW-0328">Glycosyltransferase</keyword>
<dbReference type="GO" id="GO:1901137">
    <property type="term" value="P:carbohydrate derivative biosynthetic process"/>
    <property type="evidence" value="ECO:0007669"/>
    <property type="project" value="UniProtKB-ARBA"/>
</dbReference>
<dbReference type="SUPFAM" id="SSF53756">
    <property type="entry name" value="UDP-Glycosyltransferase/glycogen phosphorylase"/>
    <property type="match status" value="1"/>
</dbReference>
<evidence type="ECO:0000256" key="2">
    <source>
        <dbReference type="ARBA" id="ARBA00022679"/>
    </source>
</evidence>
<dbReference type="Gene3D" id="3.40.50.2000">
    <property type="entry name" value="Glycogen Phosphorylase B"/>
    <property type="match status" value="2"/>
</dbReference>
<evidence type="ECO:0000313" key="9">
    <source>
        <dbReference type="Proteomes" id="UP000327439"/>
    </source>
</evidence>
<evidence type="ECO:0000256" key="1">
    <source>
        <dbReference type="ARBA" id="ARBA00009995"/>
    </source>
</evidence>
<sequence length="453" mass="51458">MDTKQKRNYGHISPFLELAKKLANRNLYVYFCSTAVNLDSIKPKVSPNHSLSIQFIELKLPLLPQLPSYYQTTKGLPPHLLNTLVKAVDMSWDGFATILKTLDPDLFIYDLLQPWAPTLASSLNIPAILFYTASVAAASFTFHGLKNLKREEFPFPEFYINDCFMPTKSSRNEFGRTPPVSSSKERIPQCFEHSSDIILVKSFRELEGKYMGYLSILLNKKIVPTGPLVRDASEEHHENEKEILEWLTKKRKASTVFVSFGSEYYLSNKEREAIAEGLELSEVNFIWALRFPVGDKEKPKLEEALPEGYLERIGERGLMVEDWAPQAKILQHSSIGGFVSHCGWNSVIESLKFGVPIIAMPMCFDQPLNARLVQAVGVGVGVKREKDGSLEREEIVRAIKQVVGEKDGENIRNKAREMSNYIKIKRDEEVDEVVQEFIQILHKGGLKIHNQNV</sequence>
<keyword evidence="9" id="KW-1185">Reference proteome</keyword>
<feature type="domain" description="Glycosyltransferase N-terminal" evidence="5">
    <location>
        <begin position="10"/>
        <end position="227"/>
    </location>
</feature>
<evidence type="ECO:0000313" key="8">
    <source>
        <dbReference type="Proteomes" id="UP000239757"/>
    </source>
</evidence>
<dbReference type="InterPro" id="IPR035595">
    <property type="entry name" value="UDP_glycos_trans_CS"/>
</dbReference>
<dbReference type="InterPro" id="IPR002213">
    <property type="entry name" value="UDP_glucos_trans"/>
</dbReference>
<reference evidence="7 8" key="1">
    <citation type="submission" date="2015-01" db="EMBL/GenBank/DDBJ databases">
        <title>Genome of allotetraploid Gossypium barbadense reveals genomic plasticity and fiber elongation in cotton evolution.</title>
        <authorList>
            <person name="Chen X."/>
            <person name="Liu X."/>
            <person name="Zhao B."/>
            <person name="Zheng H."/>
            <person name="Hu Y."/>
            <person name="Lu G."/>
            <person name="Yang C."/>
            <person name="Chen J."/>
            <person name="Shan C."/>
            <person name="Zhang L."/>
            <person name="Zhou Y."/>
            <person name="Wang L."/>
            <person name="Guo W."/>
            <person name="Bai Y."/>
            <person name="Ruan J."/>
            <person name="Shangguan X."/>
            <person name="Mao Y."/>
            <person name="Jiang J."/>
            <person name="Zhu Y."/>
            <person name="Lei J."/>
            <person name="Kang H."/>
            <person name="Chen S."/>
            <person name="He X."/>
            <person name="Wang R."/>
            <person name="Wang Y."/>
            <person name="Chen J."/>
            <person name="Wang L."/>
            <person name="Yu S."/>
            <person name="Wang B."/>
            <person name="Wei J."/>
            <person name="Song S."/>
            <person name="Lu X."/>
            <person name="Gao Z."/>
            <person name="Gu W."/>
            <person name="Deng X."/>
            <person name="Ma D."/>
            <person name="Wang S."/>
            <person name="Liang W."/>
            <person name="Fang L."/>
            <person name="Cai C."/>
            <person name="Zhu X."/>
            <person name="Zhou B."/>
            <person name="Zhang Y."/>
            <person name="Chen Z."/>
            <person name="Xu S."/>
            <person name="Zhu R."/>
            <person name="Wang S."/>
            <person name="Zhang T."/>
            <person name="Zhao G."/>
        </authorList>
    </citation>
    <scope>NUCLEOTIDE SEQUENCE [LARGE SCALE GENOMIC DNA]</scope>
    <source>
        <strain evidence="8">cv. Xinhai21</strain>
        <tissue evidence="7">Leaf</tissue>
    </source>
</reference>
<dbReference type="Proteomes" id="UP000239757">
    <property type="component" value="Unassembled WGS sequence"/>
</dbReference>
<dbReference type="CDD" id="cd03784">
    <property type="entry name" value="GT1_Gtf-like"/>
    <property type="match status" value="1"/>
</dbReference>
<dbReference type="FunFam" id="3.40.50.2000:FF:000060">
    <property type="entry name" value="Glycosyltransferase"/>
    <property type="match status" value="1"/>
</dbReference>
<dbReference type="Pfam" id="PF00201">
    <property type="entry name" value="UDPGT"/>
    <property type="match status" value="1"/>
</dbReference>
<dbReference type="AlphaFoldDB" id="A0A2P5YSV2"/>
<dbReference type="Proteomes" id="UP000327439">
    <property type="component" value="Chromosome A10"/>
</dbReference>
<protein>
    <recommendedName>
        <fullName evidence="4">Glycosyltransferase</fullName>
        <ecNumber evidence="4">2.4.1.-</ecNumber>
    </recommendedName>
</protein>
<proteinExistence type="inferred from homology"/>
<dbReference type="EC" id="2.4.1.-" evidence="4"/>
<name>A0A2P5YSV2_GOSBA</name>
<dbReference type="OrthoDB" id="5835829at2759"/>
<dbReference type="EMBL" id="CM018211">
    <property type="protein sequence ID" value="KAB2064007.1"/>
    <property type="molecule type" value="Genomic_DNA"/>
</dbReference>
<dbReference type="PROSITE" id="PS00375">
    <property type="entry name" value="UDPGT"/>
    <property type="match status" value="1"/>
</dbReference>
<dbReference type="InterPro" id="IPR058980">
    <property type="entry name" value="Glyco_transf_N"/>
</dbReference>
<accession>A0A2P5YSV2</accession>
<dbReference type="PANTHER" id="PTHR48044">
    <property type="entry name" value="GLYCOSYLTRANSFERASE"/>
    <property type="match status" value="1"/>
</dbReference>
<gene>
    <name evidence="6" type="ORF">ES319_A10G259300v1</name>
    <name evidence="7" type="ORF">GOBAR_AA01953</name>
</gene>
<evidence type="ECO:0000313" key="6">
    <source>
        <dbReference type="EMBL" id="KAB2064007.1"/>
    </source>
</evidence>
<organism evidence="7 8">
    <name type="scientific">Gossypium barbadense</name>
    <name type="common">Sea Island cotton</name>
    <name type="synonym">Hibiscus barbadensis</name>
    <dbReference type="NCBI Taxonomy" id="3634"/>
    <lineage>
        <taxon>Eukaryota</taxon>
        <taxon>Viridiplantae</taxon>
        <taxon>Streptophyta</taxon>
        <taxon>Embryophyta</taxon>
        <taxon>Tracheophyta</taxon>
        <taxon>Spermatophyta</taxon>
        <taxon>Magnoliopsida</taxon>
        <taxon>eudicotyledons</taxon>
        <taxon>Gunneridae</taxon>
        <taxon>Pentapetalae</taxon>
        <taxon>rosids</taxon>
        <taxon>malvids</taxon>
        <taxon>Malvales</taxon>
        <taxon>Malvaceae</taxon>
        <taxon>Malvoideae</taxon>
        <taxon>Gossypium</taxon>
    </lineage>
</organism>
<reference evidence="6 9" key="2">
    <citation type="submission" date="2019-06" db="EMBL/GenBank/DDBJ databases">
        <title>WGS assembly of Gossypium barbadense.</title>
        <authorList>
            <person name="Chen Z.J."/>
            <person name="Sreedasyam A."/>
            <person name="Ando A."/>
            <person name="Song Q."/>
            <person name="De L."/>
            <person name="Hulse-Kemp A."/>
            <person name="Ding M."/>
            <person name="Ye W."/>
            <person name="Kirkbride R."/>
            <person name="Jenkins J."/>
            <person name="Plott C."/>
            <person name="Lovell J."/>
            <person name="Lin Y.-M."/>
            <person name="Vaughn R."/>
            <person name="Liu B."/>
            <person name="Li W."/>
            <person name="Simpson S."/>
            <person name="Scheffler B."/>
            <person name="Saski C."/>
            <person name="Grover C."/>
            <person name="Hu G."/>
            <person name="Conover J."/>
            <person name="Carlson J."/>
            <person name="Shu S."/>
            <person name="Boston L."/>
            <person name="Williams M."/>
            <person name="Peterson D."/>
            <person name="Mcgee K."/>
            <person name="Jones D."/>
            <person name="Wendel J."/>
            <person name="Stelly D."/>
            <person name="Grimwood J."/>
            <person name="Schmutz J."/>
        </authorList>
    </citation>
    <scope>NUCLEOTIDE SEQUENCE [LARGE SCALE GENOMIC DNA]</scope>
    <source>
        <strain evidence="6">1400233.01</strain>
    </source>
</reference>